<proteinExistence type="predicted"/>
<protein>
    <submittedName>
        <fullName evidence="1">Uncharacterized protein</fullName>
    </submittedName>
</protein>
<dbReference type="Proteomes" id="UP001236014">
    <property type="component" value="Chromosome"/>
</dbReference>
<sequence>MTILIYEGSLRLEPGHEGWVRLYPINFRELGGDASFKKYDVITVDATPARQDSRRESWRPRMQTMRKEGSLAGWERRRPWLDPMVGRITMCRLHRGASMDTPSLALVRPSRIKALQVKPHPGWSPAQQGKIDAYVRQCTLFGNEDRTPLQAPRFSATFHYECEEPGCRGHRQGFIDWEFVAFTLLRLGSKRDREAQAFLEKQFFVQPCTPENDVAFYVGNVAAHPRTFSVLGLYYPPRKPSRRR</sequence>
<organism evidence="1 2">
    <name type="scientific">Amycolatopsis carbonis</name>
    <dbReference type="NCBI Taxonomy" id="715471"/>
    <lineage>
        <taxon>Bacteria</taxon>
        <taxon>Bacillati</taxon>
        <taxon>Actinomycetota</taxon>
        <taxon>Actinomycetes</taxon>
        <taxon>Pseudonocardiales</taxon>
        <taxon>Pseudonocardiaceae</taxon>
        <taxon>Amycolatopsis</taxon>
    </lineage>
</organism>
<reference evidence="1 2" key="1">
    <citation type="submission" date="2023-06" db="EMBL/GenBank/DDBJ databases">
        <authorList>
            <person name="Oyuntsetseg B."/>
            <person name="Kim S.B."/>
        </authorList>
    </citation>
    <scope>NUCLEOTIDE SEQUENCE [LARGE SCALE GENOMIC DNA]</scope>
    <source>
        <strain evidence="1 2">2-15</strain>
    </source>
</reference>
<dbReference type="KEGG" id="acab:QRX50_36335"/>
<gene>
    <name evidence="1" type="ORF">QRX50_36335</name>
</gene>
<dbReference type="AlphaFoldDB" id="A0A9Y2IEF6"/>
<accession>A0A9Y2IEF6</accession>
<name>A0A9Y2IEF6_9PSEU</name>
<evidence type="ECO:0000313" key="1">
    <source>
        <dbReference type="EMBL" id="WIX76858.1"/>
    </source>
</evidence>
<evidence type="ECO:0000313" key="2">
    <source>
        <dbReference type="Proteomes" id="UP001236014"/>
    </source>
</evidence>
<keyword evidence="2" id="KW-1185">Reference proteome</keyword>
<dbReference type="RefSeq" id="WP_285967605.1">
    <property type="nucleotide sequence ID" value="NZ_CP127294.1"/>
</dbReference>
<dbReference type="EMBL" id="CP127294">
    <property type="protein sequence ID" value="WIX76858.1"/>
    <property type="molecule type" value="Genomic_DNA"/>
</dbReference>